<dbReference type="GO" id="GO:0090656">
    <property type="term" value="P:t-circle formation"/>
    <property type="evidence" value="ECO:0007669"/>
    <property type="project" value="TreeGrafter"/>
</dbReference>
<dbReference type="InterPro" id="IPR020588">
    <property type="entry name" value="RecA_ATP-bd"/>
</dbReference>
<sequence>MKRLQKVITKEDYEKITLANISSLEELIENSVEELNLQTNLPYESLKDIVIKASKIFGPKIISAFDVPEWEKLSTGSPEIDLITNGGMSFEGINEISGCSGVGKTQFCLQLSIMCQLPEILGGKYRGVVYLNTDKLFPSTRFRELTTNVKDKYPRLDLDLESNVFLQHISSYGQLKRTLYTSLPIFLSLNDVGLLIIDSIAGIFRSDNEDVVYSQRSQQFVKIATQLNNLSTKFNVCVVCVNQVTDNPITEETVPCLGLSWSNLVNSRFHITRFQESSIRKFENIFGPHLPNSSCNFTINSDGIS</sequence>
<dbReference type="SUPFAM" id="SSF52540">
    <property type="entry name" value="P-loop containing nucleoside triphosphate hydrolases"/>
    <property type="match status" value="1"/>
</dbReference>
<dbReference type="AlphaFoldDB" id="A0A9P0B765"/>
<keyword evidence="2" id="KW-0067">ATP-binding</keyword>
<evidence type="ECO:0000256" key="1">
    <source>
        <dbReference type="ARBA" id="ARBA00022741"/>
    </source>
</evidence>
<protein>
    <recommendedName>
        <fullName evidence="3">RecA family profile 1 domain-containing protein</fullName>
    </recommendedName>
</protein>
<dbReference type="PANTHER" id="PTHR46487:SF1">
    <property type="entry name" value="DNA REPAIR PROTEIN XRCC3"/>
    <property type="match status" value="1"/>
</dbReference>
<evidence type="ECO:0000313" key="5">
    <source>
        <dbReference type="Proteomes" id="UP001154078"/>
    </source>
</evidence>
<dbReference type="Pfam" id="PF08423">
    <property type="entry name" value="Rad51"/>
    <property type="match status" value="1"/>
</dbReference>
<dbReference type="InterPro" id="IPR016467">
    <property type="entry name" value="DNA_recomb/repair_RecA-like"/>
</dbReference>
<dbReference type="GO" id="GO:0005657">
    <property type="term" value="C:replication fork"/>
    <property type="evidence" value="ECO:0007669"/>
    <property type="project" value="TreeGrafter"/>
</dbReference>
<dbReference type="PANTHER" id="PTHR46487">
    <property type="entry name" value="DNA REPAIR PROTEIN XRCC3"/>
    <property type="match status" value="1"/>
</dbReference>
<feature type="domain" description="RecA family profile 1" evidence="3">
    <location>
        <begin position="69"/>
        <end position="244"/>
    </location>
</feature>
<dbReference type="GO" id="GO:0033065">
    <property type="term" value="C:Rad51C-XRCC3 complex"/>
    <property type="evidence" value="ECO:0007669"/>
    <property type="project" value="TreeGrafter"/>
</dbReference>
<name>A0A9P0B765_BRAAE</name>
<dbReference type="PIRSF" id="PIRSF005856">
    <property type="entry name" value="Rad51"/>
    <property type="match status" value="1"/>
</dbReference>
<dbReference type="InterPro" id="IPR027417">
    <property type="entry name" value="P-loop_NTPase"/>
</dbReference>
<dbReference type="Proteomes" id="UP001154078">
    <property type="component" value="Chromosome 5"/>
</dbReference>
<dbReference type="EMBL" id="OV121136">
    <property type="protein sequence ID" value="CAH0557096.1"/>
    <property type="molecule type" value="Genomic_DNA"/>
</dbReference>
<evidence type="ECO:0000259" key="3">
    <source>
        <dbReference type="PROSITE" id="PS50162"/>
    </source>
</evidence>
<dbReference type="GO" id="GO:0140664">
    <property type="term" value="F:ATP-dependent DNA damage sensor activity"/>
    <property type="evidence" value="ECO:0007669"/>
    <property type="project" value="InterPro"/>
</dbReference>
<evidence type="ECO:0000256" key="2">
    <source>
        <dbReference type="ARBA" id="ARBA00022840"/>
    </source>
</evidence>
<dbReference type="GO" id="GO:0000400">
    <property type="term" value="F:four-way junction DNA binding"/>
    <property type="evidence" value="ECO:0007669"/>
    <property type="project" value="TreeGrafter"/>
</dbReference>
<keyword evidence="5" id="KW-1185">Reference proteome</keyword>
<organism evidence="4 5">
    <name type="scientific">Brassicogethes aeneus</name>
    <name type="common">Rape pollen beetle</name>
    <name type="synonym">Meligethes aeneus</name>
    <dbReference type="NCBI Taxonomy" id="1431903"/>
    <lineage>
        <taxon>Eukaryota</taxon>
        <taxon>Metazoa</taxon>
        <taxon>Ecdysozoa</taxon>
        <taxon>Arthropoda</taxon>
        <taxon>Hexapoda</taxon>
        <taxon>Insecta</taxon>
        <taxon>Pterygota</taxon>
        <taxon>Neoptera</taxon>
        <taxon>Endopterygota</taxon>
        <taxon>Coleoptera</taxon>
        <taxon>Polyphaga</taxon>
        <taxon>Cucujiformia</taxon>
        <taxon>Nitidulidae</taxon>
        <taxon>Meligethinae</taxon>
        <taxon>Brassicogethes</taxon>
    </lineage>
</organism>
<dbReference type="Gene3D" id="3.40.50.300">
    <property type="entry name" value="P-loop containing nucleotide triphosphate hydrolases"/>
    <property type="match status" value="1"/>
</dbReference>
<dbReference type="InterPro" id="IPR013632">
    <property type="entry name" value="Rad51_C"/>
</dbReference>
<dbReference type="GO" id="GO:0045003">
    <property type="term" value="P:double-strand break repair via synthesis-dependent strand annealing"/>
    <property type="evidence" value="ECO:0007669"/>
    <property type="project" value="TreeGrafter"/>
</dbReference>
<keyword evidence="1" id="KW-0547">Nucleotide-binding</keyword>
<dbReference type="OrthoDB" id="1861185at2759"/>
<evidence type="ECO:0000313" key="4">
    <source>
        <dbReference type="EMBL" id="CAH0557096.1"/>
    </source>
</evidence>
<gene>
    <name evidence="4" type="ORF">MELIAE_LOCUS7889</name>
</gene>
<dbReference type="GO" id="GO:0000722">
    <property type="term" value="P:telomere maintenance via recombination"/>
    <property type="evidence" value="ECO:0007669"/>
    <property type="project" value="TreeGrafter"/>
</dbReference>
<accession>A0A9P0B765</accession>
<proteinExistence type="predicted"/>
<dbReference type="GO" id="GO:0071140">
    <property type="term" value="P:resolution of mitotic recombination intermediates"/>
    <property type="evidence" value="ECO:0007669"/>
    <property type="project" value="TreeGrafter"/>
</dbReference>
<dbReference type="PROSITE" id="PS50162">
    <property type="entry name" value="RECA_2"/>
    <property type="match status" value="1"/>
</dbReference>
<reference evidence="4" key="1">
    <citation type="submission" date="2021-12" db="EMBL/GenBank/DDBJ databases">
        <authorList>
            <person name="King R."/>
        </authorList>
    </citation>
    <scope>NUCLEOTIDE SEQUENCE</scope>
</reference>
<dbReference type="GO" id="GO:0005524">
    <property type="term" value="F:ATP binding"/>
    <property type="evidence" value="ECO:0007669"/>
    <property type="project" value="UniProtKB-KW"/>
</dbReference>